<keyword evidence="2" id="KW-1185">Reference proteome</keyword>
<proteinExistence type="predicted"/>
<accession>M2ND44</accession>
<protein>
    <submittedName>
        <fullName evidence="1">Uncharacterized protein</fullName>
    </submittedName>
</protein>
<dbReference type="Proteomes" id="UP000011761">
    <property type="component" value="Unassembled WGS sequence"/>
</dbReference>
<evidence type="ECO:0000313" key="1">
    <source>
        <dbReference type="EMBL" id="EMC97124.1"/>
    </source>
</evidence>
<evidence type="ECO:0000313" key="2">
    <source>
        <dbReference type="Proteomes" id="UP000011761"/>
    </source>
</evidence>
<dbReference type="AlphaFoldDB" id="M2ND44"/>
<dbReference type="RefSeq" id="XP_007675662.1">
    <property type="nucleotide sequence ID" value="XM_007677472.1"/>
</dbReference>
<gene>
    <name evidence="1" type="ORF">BAUCODRAFT_439100</name>
</gene>
<organism evidence="1 2">
    <name type="scientific">Baudoinia panamericana (strain UAMH 10762)</name>
    <name type="common">Angels' share fungus</name>
    <name type="synonym">Baudoinia compniacensis (strain UAMH 10762)</name>
    <dbReference type="NCBI Taxonomy" id="717646"/>
    <lineage>
        <taxon>Eukaryota</taxon>
        <taxon>Fungi</taxon>
        <taxon>Dikarya</taxon>
        <taxon>Ascomycota</taxon>
        <taxon>Pezizomycotina</taxon>
        <taxon>Dothideomycetes</taxon>
        <taxon>Dothideomycetidae</taxon>
        <taxon>Mycosphaerellales</taxon>
        <taxon>Teratosphaeriaceae</taxon>
        <taxon>Baudoinia</taxon>
    </lineage>
</organism>
<dbReference type="GeneID" id="19114355"/>
<name>M2ND44_BAUPA</name>
<dbReference type="HOGENOM" id="CLU_2621656_0_0_1"/>
<dbReference type="EMBL" id="KB445554">
    <property type="protein sequence ID" value="EMC97124.1"/>
    <property type="molecule type" value="Genomic_DNA"/>
</dbReference>
<reference evidence="1 2" key="1">
    <citation type="journal article" date="2012" name="PLoS Pathog.">
        <title>Diverse lifestyles and strategies of plant pathogenesis encoded in the genomes of eighteen Dothideomycetes fungi.</title>
        <authorList>
            <person name="Ohm R.A."/>
            <person name="Feau N."/>
            <person name="Henrissat B."/>
            <person name="Schoch C.L."/>
            <person name="Horwitz B.A."/>
            <person name="Barry K.W."/>
            <person name="Condon B.J."/>
            <person name="Copeland A.C."/>
            <person name="Dhillon B."/>
            <person name="Glaser F."/>
            <person name="Hesse C.N."/>
            <person name="Kosti I."/>
            <person name="LaButti K."/>
            <person name="Lindquist E.A."/>
            <person name="Lucas S."/>
            <person name="Salamov A.A."/>
            <person name="Bradshaw R.E."/>
            <person name="Ciuffetti L."/>
            <person name="Hamelin R.C."/>
            <person name="Kema G.H.J."/>
            <person name="Lawrence C."/>
            <person name="Scott J.A."/>
            <person name="Spatafora J.W."/>
            <person name="Turgeon B.G."/>
            <person name="de Wit P.J.G.M."/>
            <person name="Zhong S."/>
            <person name="Goodwin S.B."/>
            <person name="Grigoriev I.V."/>
        </authorList>
    </citation>
    <scope>NUCLEOTIDE SEQUENCE [LARGE SCALE GENOMIC DNA]</scope>
    <source>
        <strain evidence="1 2">UAMH 10762</strain>
    </source>
</reference>
<dbReference type="KEGG" id="bcom:BAUCODRAFT_439100"/>
<sequence>MPKKGGSGDMRRSLALIVRRTRELLGKGTLENSLAAVRRKLVYTARLTMSTLSLSADSHTVMRSDDAKVVDYGCVRSY</sequence>